<feature type="compositionally biased region" description="Acidic residues" evidence="1">
    <location>
        <begin position="156"/>
        <end position="168"/>
    </location>
</feature>
<sequence length="178" mass="18741">MNAAAAAEDVAAVSAMSDDFFFIDSFNLDFDFDFDLAADEFSVAEAGSKSSSSAVTGGESEGSSSPDSGVTDGPLVAEGRRSMMTRSGYMCELERFLLENDDIGIGDDVPAPCPGCEEGEELISVDDYFDDLMAVFDDGDGGVVADDASGTWNNGDDGESLAALEDDEPASRKRARYE</sequence>
<protein>
    <submittedName>
        <fullName evidence="2">Uncharacterized protein</fullName>
    </submittedName>
</protein>
<feature type="region of interest" description="Disordered" evidence="1">
    <location>
        <begin position="44"/>
        <end position="78"/>
    </location>
</feature>
<comment type="caution">
    <text evidence="2">The sequence shown here is derived from an EMBL/GenBank/DDBJ whole genome shotgun (WGS) entry which is preliminary data.</text>
</comment>
<gene>
    <name evidence="2" type="ORF">HU200_057611</name>
</gene>
<dbReference type="Proteomes" id="UP000636709">
    <property type="component" value="Unassembled WGS sequence"/>
</dbReference>
<dbReference type="OrthoDB" id="719388at2759"/>
<evidence type="ECO:0000313" key="3">
    <source>
        <dbReference type="Proteomes" id="UP000636709"/>
    </source>
</evidence>
<reference evidence="2" key="1">
    <citation type="submission" date="2020-07" db="EMBL/GenBank/DDBJ databases">
        <title>Genome sequence and genetic diversity analysis of an under-domesticated orphan crop, white fonio (Digitaria exilis).</title>
        <authorList>
            <person name="Bennetzen J.L."/>
            <person name="Chen S."/>
            <person name="Ma X."/>
            <person name="Wang X."/>
            <person name="Yssel A.E.J."/>
            <person name="Chaluvadi S.R."/>
            <person name="Johnson M."/>
            <person name="Gangashetty P."/>
            <person name="Hamidou F."/>
            <person name="Sanogo M.D."/>
            <person name="Zwaenepoel A."/>
            <person name="Wallace J."/>
            <person name="Van De Peer Y."/>
            <person name="Van Deynze A."/>
        </authorList>
    </citation>
    <scope>NUCLEOTIDE SEQUENCE</scope>
    <source>
        <tissue evidence="2">Leaves</tissue>
    </source>
</reference>
<accession>A0A835AH71</accession>
<dbReference type="EMBL" id="JACEFO010002437">
    <property type="protein sequence ID" value="KAF8660585.1"/>
    <property type="molecule type" value="Genomic_DNA"/>
</dbReference>
<organism evidence="2 3">
    <name type="scientific">Digitaria exilis</name>
    <dbReference type="NCBI Taxonomy" id="1010633"/>
    <lineage>
        <taxon>Eukaryota</taxon>
        <taxon>Viridiplantae</taxon>
        <taxon>Streptophyta</taxon>
        <taxon>Embryophyta</taxon>
        <taxon>Tracheophyta</taxon>
        <taxon>Spermatophyta</taxon>
        <taxon>Magnoliopsida</taxon>
        <taxon>Liliopsida</taxon>
        <taxon>Poales</taxon>
        <taxon>Poaceae</taxon>
        <taxon>PACMAD clade</taxon>
        <taxon>Panicoideae</taxon>
        <taxon>Panicodae</taxon>
        <taxon>Paniceae</taxon>
        <taxon>Anthephorinae</taxon>
        <taxon>Digitaria</taxon>
    </lineage>
</organism>
<dbReference type="AlphaFoldDB" id="A0A835AH71"/>
<keyword evidence="3" id="KW-1185">Reference proteome</keyword>
<feature type="region of interest" description="Disordered" evidence="1">
    <location>
        <begin position="146"/>
        <end position="178"/>
    </location>
</feature>
<name>A0A835AH71_9POAL</name>
<feature type="compositionally biased region" description="Low complexity" evidence="1">
    <location>
        <begin position="44"/>
        <end position="70"/>
    </location>
</feature>
<proteinExistence type="predicted"/>
<evidence type="ECO:0000313" key="2">
    <source>
        <dbReference type="EMBL" id="KAF8660585.1"/>
    </source>
</evidence>
<evidence type="ECO:0000256" key="1">
    <source>
        <dbReference type="SAM" id="MobiDB-lite"/>
    </source>
</evidence>